<accession>A0A1T5MHI6</accession>
<reference evidence="9 10" key="1">
    <citation type="submission" date="2017-02" db="EMBL/GenBank/DDBJ databases">
        <authorList>
            <person name="Peterson S.W."/>
        </authorList>
    </citation>
    <scope>NUCLEOTIDE SEQUENCE [LARGE SCALE GENOMIC DNA]</scope>
    <source>
        <strain evidence="9 10">DSM 25262</strain>
    </source>
</reference>
<evidence type="ECO:0000256" key="5">
    <source>
        <dbReference type="ARBA" id="ARBA00023136"/>
    </source>
</evidence>
<dbReference type="InterPro" id="IPR023996">
    <property type="entry name" value="TonB-dep_OMP_SusC/RagA"/>
</dbReference>
<gene>
    <name evidence="9" type="ORF">SAMN05660236_5479</name>
</gene>
<evidence type="ECO:0000256" key="3">
    <source>
        <dbReference type="ARBA" id="ARBA00022452"/>
    </source>
</evidence>
<keyword evidence="6 7" id="KW-0998">Cell outer membrane</keyword>
<dbReference type="Pfam" id="PF07715">
    <property type="entry name" value="Plug"/>
    <property type="match status" value="1"/>
</dbReference>
<dbReference type="InterPro" id="IPR012910">
    <property type="entry name" value="Plug_dom"/>
</dbReference>
<dbReference type="InterPro" id="IPR008969">
    <property type="entry name" value="CarboxyPept-like_regulatory"/>
</dbReference>
<evidence type="ECO:0000313" key="9">
    <source>
        <dbReference type="EMBL" id="SKC87655.1"/>
    </source>
</evidence>
<dbReference type="InterPro" id="IPR037066">
    <property type="entry name" value="Plug_dom_sf"/>
</dbReference>
<dbReference type="NCBIfam" id="TIGR04057">
    <property type="entry name" value="SusC_RagA_signa"/>
    <property type="match status" value="1"/>
</dbReference>
<dbReference type="InterPro" id="IPR039426">
    <property type="entry name" value="TonB-dep_rcpt-like"/>
</dbReference>
<dbReference type="FunFam" id="2.170.130.10:FF:000008">
    <property type="entry name" value="SusC/RagA family TonB-linked outer membrane protein"/>
    <property type="match status" value="1"/>
</dbReference>
<evidence type="ECO:0000256" key="4">
    <source>
        <dbReference type="ARBA" id="ARBA00022692"/>
    </source>
</evidence>
<keyword evidence="10" id="KW-1185">Reference proteome</keyword>
<dbReference type="GO" id="GO:0009279">
    <property type="term" value="C:cell outer membrane"/>
    <property type="evidence" value="ECO:0007669"/>
    <property type="project" value="UniProtKB-SubCell"/>
</dbReference>
<evidence type="ECO:0000256" key="2">
    <source>
        <dbReference type="ARBA" id="ARBA00022448"/>
    </source>
</evidence>
<dbReference type="SUPFAM" id="SSF56935">
    <property type="entry name" value="Porins"/>
    <property type="match status" value="1"/>
</dbReference>
<dbReference type="PROSITE" id="PS52016">
    <property type="entry name" value="TONB_DEPENDENT_REC_3"/>
    <property type="match status" value="1"/>
</dbReference>
<evidence type="ECO:0000259" key="8">
    <source>
        <dbReference type="Pfam" id="PF07715"/>
    </source>
</evidence>
<dbReference type="InterPro" id="IPR023997">
    <property type="entry name" value="TonB-dep_OMP_SusC/RagA_CS"/>
</dbReference>
<evidence type="ECO:0000256" key="1">
    <source>
        <dbReference type="ARBA" id="ARBA00004571"/>
    </source>
</evidence>
<dbReference type="InterPro" id="IPR036942">
    <property type="entry name" value="Beta-barrel_TonB_sf"/>
</dbReference>
<dbReference type="Proteomes" id="UP000190961">
    <property type="component" value="Unassembled WGS sequence"/>
</dbReference>
<keyword evidence="4 7" id="KW-0812">Transmembrane</keyword>
<comment type="subcellular location">
    <subcellularLocation>
        <location evidence="1 7">Cell outer membrane</location>
        <topology evidence="1 7">Multi-pass membrane protein</topology>
    </subcellularLocation>
</comment>
<dbReference type="NCBIfam" id="TIGR04056">
    <property type="entry name" value="OMP_RagA_SusC"/>
    <property type="match status" value="1"/>
</dbReference>
<keyword evidence="3 7" id="KW-1134">Transmembrane beta strand</keyword>
<dbReference type="AlphaFoldDB" id="A0A1T5MHI6"/>
<feature type="domain" description="TonB-dependent receptor plug" evidence="8">
    <location>
        <begin position="135"/>
        <end position="240"/>
    </location>
</feature>
<evidence type="ECO:0000313" key="10">
    <source>
        <dbReference type="Proteomes" id="UP000190961"/>
    </source>
</evidence>
<dbReference type="EMBL" id="FUZU01000004">
    <property type="protein sequence ID" value="SKC87655.1"/>
    <property type="molecule type" value="Genomic_DNA"/>
</dbReference>
<dbReference type="STRING" id="688867.SAMN05660236_5479"/>
<keyword evidence="5 7" id="KW-0472">Membrane</keyword>
<organism evidence="9 10">
    <name type="scientific">Ohtaekwangia koreensis</name>
    <dbReference type="NCBI Taxonomy" id="688867"/>
    <lineage>
        <taxon>Bacteria</taxon>
        <taxon>Pseudomonadati</taxon>
        <taxon>Bacteroidota</taxon>
        <taxon>Cytophagia</taxon>
        <taxon>Cytophagales</taxon>
        <taxon>Fulvivirgaceae</taxon>
        <taxon>Ohtaekwangia</taxon>
    </lineage>
</organism>
<dbReference type="Pfam" id="PF13715">
    <property type="entry name" value="CarbopepD_reg_2"/>
    <property type="match status" value="1"/>
</dbReference>
<dbReference type="Gene3D" id="2.60.40.1120">
    <property type="entry name" value="Carboxypeptidase-like, regulatory domain"/>
    <property type="match status" value="1"/>
</dbReference>
<name>A0A1T5MHI6_9BACT</name>
<dbReference type="Gene3D" id="2.40.170.20">
    <property type="entry name" value="TonB-dependent receptor, beta-barrel domain"/>
    <property type="match status" value="1"/>
</dbReference>
<dbReference type="Gene3D" id="2.170.130.10">
    <property type="entry name" value="TonB-dependent receptor, plug domain"/>
    <property type="match status" value="1"/>
</dbReference>
<dbReference type="SUPFAM" id="SSF49464">
    <property type="entry name" value="Carboxypeptidase regulatory domain-like"/>
    <property type="match status" value="1"/>
</dbReference>
<sequence>MKSLTNVKFGSAQPTKRKFMIRKLLLTVLLPSLLWTTVWAQDKQITGKVTAAEDGTTLPGVNVVVQGTTKGTTTDAEGNYSIQLSASENTLVFTFVGFSTITEEVGDRTVIDVTMGSDITSLTEVVVIGYGVQKKSDVTGAVASVRAEDLNKIPVSTAAEALQGKVAGVQVTTNGTPGSAPTIRVRGLGSVSSRVEPLYVVDGVLVDDISFLGSNDIESMNILKDASASAIYGIRASNGVVIITTKRGKNEQPKIAYSGYAGVQNPINMVDMASGSDYVQLLNEKDAIAASRNGTSFTPRDPAAYPYSTDWYDEILRSGASIQNHDLSVTGGSEKSVYAMGGSYFKQEGLASKTDYERLNLRTSVESTVTKFLKIGVNANLSNFKSTNAPASLFTSAYIAPPAIPVRIDENTFASPQAFGDFANPAASQYYNNDKTKGIRLVGAVSADVTLAKGLTFRTAYGVDGSYSQNTKYVPPYFVSSTQRDTTKTLTRKIDNYFSYYWDNTLTYDFTLNSDHHFTLLAGMNAQQQRFYSLTGIRQGVEDFGENTWYLNLGNASQSTTDAGYNIKALSYFGRLTYAFQEKYLLTATIRRDGTSVFDKNNRYDYFPSLGLGWVLTNESFMDDQNFFQFLKLRASWGKMGNNRIPGNTVVSYTSTGGTYSPVFGGTPQTGESVTLIVPDNLLWETTKEVDFAVEGNVLNNKLNFEIDYYNRKTSNAIFPVTVNGVFGTSNRDYLDNNADIINKGVEVALNWKDKVGDFTYGIGGVFAYNTNKVDALRPGTVGIYGGYVNVTPTTYTVVGQSVGEFYGRKVIGIFQNDAEIENYTDADGTIIQPNAKPGDFKYQDSNNDGQINDKDRVFLGSAIPKYNYGVNLYGAYKGFDITIDLYAQGGNKIYNAKRYRQIGNENYDRDFLEHRWHGEGTSNDYPSADLSADANKQANSWYLESGNFFKIRNIQVGYTFPATTTSRIGITKLRVYANAANPLVAFKYNGFSPEIPTAIPGVNQQNTTNITSQGIDNNVYPMAATYNLGINISL</sequence>
<proteinExistence type="inferred from homology"/>
<keyword evidence="2 7" id="KW-0813">Transport</keyword>
<evidence type="ECO:0000256" key="6">
    <source>
        <dbReference type="ARBA" id="ARBA00023237"/>
    </source>
</evidence>
<evidence type="ECO:0000256" key="7">
    <source>
        <dbReference type="PROSITE-ProRule" id="PRU01360"/>
    </source>
</evidence>
<protein>
    <submittedName>
        <fullName evidence="9">TonB-linked outer membrane protein, SusC/RagA family</fullName>
    </submittedName>
</protein>
<comment type="similarity">
    <text evidence="7">Belongs to the TonB-dependent receptor family.</text>
</comment>